<dbReference type="Proteomes" id="UP000094296">
    <property type="component" value="Unassembled WGS sequence"/>
</dbReference>
<accession>A0A1E5G3C2</accession>
<name>A0A1E5G3C2_9FIRM</name>
<evidence type="ECO:0000313" key="2">
    <source>
        <dbReference type="Proteomes" id="UP000094296"/>
    </source>
</evidence>
<organism evidence="1 2">
    <name type="scientific">Desulfuribacillus alkaliarsenatis</name>
    <dbReference type="NCBI Taxonomy" id="766136"/>
    <lineage>
        <taxon>Bacteria</taxon>
        <taxon>Bacillati</taxon>
        <taxon>Bacillota</taxon>
        <taxon>Desulfuribacillia</taxon>
        <taxon>Desulfuribacillales</taxon>
        <taxon>Desulfuribacillaceae</taxon>
        <taxon>Desulfuribacillus</taxon>
    </lineage>
</organism>
<sequence>MKLNFIKVNPTENMTIFITTPVPRNLYKEVAKSVMNYASLHAEQVGFVEACNGGGIKLHMMGGEFCANATIGLAATLVNLGHPIVERGHGSCYMLDLEVSGVVTSITCCVEKLAESNRYISTIQMPLHNEVLPYNMEISGKTYSGTLVKFPGIMHLIVDTREIANENKEEFFHKVKDSFKDENYEALGIMYYDKVENYMEPLVYVKATDSLHWERGCGSGTAAVGAAMSELNKESVNLDISQPGGSIRVTTVVEDNKIKEILLSSKVQIVAEGTVYL</sequence>
<keyword evidence="2" id="KW-1185">Reference proteome</keyword>
<dbReference type="Pfam" id="PF26317">
    <property type="entry name" value="CntK_N"/>
    <property type="match status" value="1"/>
</dbReference>
<protein>
    <recommendedName>
        <fullName evidence="3">Diaminopimelate epimerase</fullName>
    </recommendedName>
</protein>
<evidence type="ECO:0000313" key="1">
    <source>
        <dbReference type="EMBL" id="OEF97082.1"/>
    </source>
</evidence>
<dbReference type="EMBL" id="MIJE01000022">
    <property type="protein sequence ID" value="OEF97082.1"/>
    <property type="molecule type" value="Genomic_DNA"/>
</dbReference>
<dbReference type="InterPro" id="IPR058944">
    <property type="entry name" value="CntK-like"/>
</dbReference>
<reference evidence="1 2" key="1">
    <citation type="submission" date="2016-09" db="EMBL/GenBank/DDBJ databases">
        <title>Draft genome sequence for the type strain of Desulfuribacillus alkaliarsenatis AHT28, an obligately anaerobic, sulfidogenic bacterium isolated from Russian soda lake sediments.</title>
        <authorList>
            <person name="Abin C.A."/>
            <person name="Hollibaugh J.T."/>
        </authorList>
    </citation>
    <scope>NUCLEOTIDE SEQUENCE [LARGE SCALE GENOMIC DNA]</scope>
    <source>
        <strain evidence="1 2">AHT28</strain>
    </source>
</reference>
<proteinExistence type="predicted"/>
<comment type="caution">
    <text evidence="1">The sequence shown here is derived from an EMBL/GenBank/DDBJ whole genome shotgun (WGS) entry which is preliminary data.</text>
</comment>
<gene>
    <name evidence="1" type="ORF">BHF68_05645</name>
</gene>
<evidence type="ECO:0008006" key="3">
    <source>
        <dbReference type="Google" id="ProtNLM"/>
    </source>
</evidence>
<dbReference type="STRING" id="766136.BHF68_05645"/>
<dbReference type="AlphaFoldDB" id="A0A1E5G3C2"/>
<dbReference type="RefSeq" id="WP_069643128.1">
    <property type="nucleotide sequence ID" value="NZ_MIJE01000022.1"/>
</dbReference>